<dbReference type="SMART" id="SM00220">
    <property type="entry name" value="S_TKc"/>
    <property type="match status" value="1"/>
</dbReference>
<dbReference type="Gene3D" id="1.10.510.10">
    <property type="entry name" value="Transferase(Phosphotransferase) domain 1"/>
    <property type="match status" value="1"/>
</dbReference>
<gene>
    <name evidence="21" type="ORF">AMTR_s00078p00169690</name>
</gene>
<dbReference type="PROSITE" id="PS00108">
    <property type="entry name" value="PROTEIN_KINASE_ST"/>
    <property type="match status" value="1"/>
</dbReference>
<keyword evidence="5" id="KW-1003">Cell membrane</keyword>
<dbReference type="InterPro" id="IPR000719">
    <property type="entry name" value="Prot_kinase_dom"/>
</dbReference>
<dbReference type="GO" id="GO:0005524">
    <property type="term" value="F:ATP binding"/>
    <property type="evidence" value="ECO:0007669"/>
    <property type="project" value="UniProtKB-UniRule"/>
</dbReference>
<evidence type="ECO:0000256" key="17">
    <source>
        <dbReference type="ARBA" id="ARBA00048679"/>
    </source>
</evidence>
<evidence type="ECO:0000256" key="9">
    <source>
        <dbReference type="ARBA" id="ARBA00022729"/>
    </source>
</evidence>
<keyword evidence="10" id="KW-0430">Lectin</keyword>
<dbReference type="EMBL" id="KI394330">
    <property type="protein sequence ID" value="ERN03879.1"/>
    <property type="molecule type" value="Genomic_DNA"/>
</dbReference>
<keyword evidence="8 19" id="KW-0812">Transmembrane</keyword>
<comment type="subcellular location">
    <subcellularLocation>
        <location evidence="1">Cell membrane</location>
        <topology evidence="1">Single-pass type I membrane protein</topology>
    </subcellularLocation>
</comment>
<keyword evidence="22" id="KW-1185">Reference proteome</keyword>
<dbReference type="Gramene" id="ERN03879">
    <property type="protein sequence ID" value="ERN03879"/>
    <property type="gene ID" value="AMTR_s00078p00169690"/>
</dbReference>
<feature type="domain" description="Protein kinase" evidence="20">
    <location>
        <begin position="375"/>
        <end position="664"/>
    </location>
</feature>
<keyword evidence="11 18" id="KW-0547">Nucleotide-binding</keyword>
<evidence type="ECO:0000256" key="14">
    <source>
        <dbReference type="ARBA" id="ARBA00022989"/>
    </source>
</evidence>
<evidence type="ECO:0000256" key="12">
    <source>
        <dbReference type="ARBA" id="ARBA00022777"/>
    </source>
</evidence>
<dbReference type="AlphaFoldDB" id="W1P874"/>
<protein>
    <recommendedName>
        <fullName evidence="4">non-specific serine/threonine protein kinase</fullName>
        <ecNumber evidence="4">2.7.11.1</ecNumber>
    </recommendedName>
</protein>
<dbReference type="HOGENOM" id="CLU_000288_62_3_1"/>
<evidence type="ECO:0000256" key="19">
    <source>
        <dbReference type="SAM" id="Phobius"/>
    </source>
</evidence>
<dbReference type="GO" id="GO:0042742">
    <property type="term" value="P:defense response to bacterium"/>
    <property type="evidence" value="ECO:0000318"/>
    <property type="project" value="GO_Central"/>
</dbReference>
<reference evidence="22" key="1">
    <citation type="journal article" date="2013" name="Science">
        <title>The Amborella genome and the evolution of flowering plants.</title>
        <authorList>
            <consortium name="Amborella Genome Project"/>
        </authorList>
    </citation>
    <scope>NUCLEOTIDE SEQUENCE [LARGE SCALE GENOMIC DNA]</scope>
</reference>
<dbReference type="OMA" id="LHGWCRK"/>
<evidence type="ECO:0000256" key="4">
    <source>
        <dbReference type="ARBA" id="ARBA00012513"/>
    </source>
</evidence>
<keyword evidence="12" id="KW-0418">Kinase</keyword>
<dbReference type="InterPro" id="IPR008271">
    <property type="entry name" value="Ser/Thr_kinase_AS"/>
</dbReference>
<feature type="transmembrane region" description="Helical" evidence="19">
    <location>
        <begin position="25"/>
        <end position="47"/>
    </location>
</feature>
<dbReference type="SUPFAM" id="SSF56112">
    <property type="entry name" value="Protein kinase-like (PK-like)"/>
    <property type="match status" value="1"/>
</dbReference>
<feature type="transmembrane region" description="Helical" evidence="19">
    <location>
        <begin position="318"/>
        <end position="342"/>
    </location>
</feature>
<dbReference type="Gene3D" id="3.30.200.20">
    <property type="entry name" value="Phosphorylase Kinase, domain 1"/>
    <property type="match status" value="1"/>
</dbReference>
<dbReference type="PANTHER" id="PTHR27007">
    <property type="match status" value="1"/>
</dbReference>
<evidence type="ECO:0000256" key="11">
    <source>
        <dbReference type="ARBA" id="ARBA00022741"/>
    </source>
</evidence>
<evidence type="ECO:0000256" key="5">
    <source>
        <dbReference type="ARBA" id="ARBA00022475"/>
    </source>
</evidence>
<dbReference type="InterPro" id="IPR050528">
    <property type="entry name" value="L-type_Lectin-RKs"/>
</dbReference>
<dbReference type="FunFam" id="2.60.120.200:FF:000112">
    <property type="entry name" value="L-type lectin-domain containing receptor kinase V.9"/>
    <property type="match status" value="1"/>
</dbReference>
<keyword evidence="6" id="KW-0723">Serine/threonine-protein kinase</keyword>
<dbReference type="InterPro" id="IPR013320">
    <property type="entry name" value="ConA-like_dom_sf"/>
</dbReference>
<evidence type="ECO:0000256" key="8">
    <source>
        <dbReference type="ARBA" id="ARBA00022692"/>
    </source>
</evidence>
<dbReference type="FunFam" id="3.30.200.20:FF:000178">
    <property type="entry name" value="serine/threonine-protein kinase PBS1-like"/>
    <property type="match status" value="1"/>
</dbReference>
<keyword evidence="13 18" id="KW-0067">ATP-binding</keyword>
<evidence type="ECO:0000256" key="10">
    <source>
        <dbReference type="ARBA" id="ARBA00022734"/>
    </source>
</evidence>
<comment type="similarity">
    <text evidence="3">In the C-terminal section; belongs to the protein kinase superfamily. Ser/Thr protein kinase family.</text>
</comment>
<evidence type="ECO:0000256" key="6">
    <source>
        <dbReference type="ARBA" id="ARBA00022527"/>
    </source>
</evidence>
<dbReference type="InterPro" id="IPR017441">
    <property type="entry name" value="Protein_kinase_ATP_BS"/>
</dbReference>
<dbReference type="EC" id="2.7.11.1" evidence="4"/>
<dbReference type="Proteomes" id="UP000017836">
    <property type="component" value="Unassembled WGS sequence"/>
</dbReference>
<dbReference type="Gene3D" id="2.60.120.200">
    <property type="match status" value="1"/>
</dbReference>
<evidence type="ECO:0000256" key="3">
    <source>
        <dbReference type="ARBA" id="ARBA00010217"/>
    </source>
</evidence>
<keyword evidence="9" id="KW-0732">Signal</keyword>
<evidence type="ECO:0000259" key="20">
    <source>
        <dbReference type="PROSITE" id="PS50011"/>
    </source>
</evidence>
<keyword evidence="14 19" id="KW-1133">Transmembrane helix</keyword>
<dbReference type="CDD" id="cd06899">
    <property type="entry name" value="lectin_legume_LecRK_Arcelin_ConA"/>
    <property type="match status" value="1"/>
</dbReference>
<evidence type="ECO:0000256" key="18">
    <source>
        <dbReference type="PROSITE-ProRule" id="PRU10141"/>
    </source>
</evidence>
<evidence type="ECO:0000256" key="15">
    <source>
        <dbReference type="ARBA" id="ARBA00023136"/>
    </source>
</evidence>
<dbReference type="InterPro" id="IPR011009">
    <property type="entry name" value="Kinase-like_dom_sf"/>
</dbReference>
<evidence type="ECO:0000256" key="1">
    <source>
        <dbReference type="ARBA" id="ARBA00004251"/>
    </source>
</evidence>
<dbReference type="FunFam" id="1.10.510.10:FF:000108">
    <property type="entry name" value="L-type lectin-domain containing receptor kinase S.4"/>
    <property type="match status" value="1"/>
</dbReference>
<dbReference type="SUPFAM" id="SSF49899">
    <property type="entry name" value="Concanavalin A-like lectins/glucanases"/>
    <property type="match status" value="1"/>
</dbReference>
<dbReference type="eggNOG" id="ENOG502QWMX">
    <property type="taxonomic scope" value="Eukaryota"/>
</dbReference>
<comment type="similarity">
    <text evidence="2">In the N-terminal section; belongs to the leguminous lectin family.</text>
</comment>
<evidence type="ECO:0000256" key="2">
    <source>
        <dbReference type="ARBA" id="ARBA00008536"/>
    </source>
</evidence>
<accession>W1P874</accession>
<keyword evidence="7" id="KW-0808">Transferase</keyword>
<dbReference type="GO" id="GO:0030246">
    <property type="term" value="F:carbohydrate binding"/>
    <property type="evidence" value="ECO:0007669"/>
    <property type="project" value="UniProtKB-KW"/>
</dbReference>
<name>W1P874_AMBTC</name>
<comment type="catalytic activity">
    <reaction evidence="16">
        <text>L-threonyl-[protein] + ATP = O-phospho-L-threonyl-[protein] + ADP + H(+)</text>
        <dbReference type="Rhea" id="RHEA:46608"/>
        <dbReference type="Rhea" id="RHEA-COMP:11060"/>
        <dbReference type="Rhea" id="RHEA-COMP:11605"/>
        <dbReference type="ChEBI" id="CHEBI:15378"/>
        <dbReference type="ChEBI" id="CHEBI:30013"/>
        <dbReference type="ChEBI" id="CHEBI:30616"/>
        <dbReference type="ChEBI" id="CHEBI:61977"/>
        <dbReference type="ChEBI" id="CHEBI:456216"/>
        <dbReference type="EC" id="2.7.11.1"/>
    </reaction>
</comment>
<dbReference type="GO" id="GO:0004675">
    <property type="term" value="F:transmembrane receptor protein serine/threonine kinase activity"/>
    <property type="evidence" value="ECO:0000318"/>
    <property type="project" value="GO_Central"/>
</dbReference>
<evidence type="ECO:0000313" key="22">
    <source>
        <dbReference type="Proteomes" id="UP000017836"/>
    </source>
</evidence>
<feature type="binding site" evidence="18">
    <location>
        <position position="404"/>
    </location>
    <ligand>
        <name>ATP</name>
        <dbReference type="ChEBI" id="CHEBI:30616"/>
    </ligand>
</feature>
<dbReference type="CDD" id="cd14066">
    <property type="entry name" value="STKc_IRAK"/>
    <property type="match status" value="1"/>
</dbReference>
<dbReference type="GO" id="GO:0005886">
    <property type="term" value="C:plasma membrane"/>
    <property type="evidence" value="ECO:0000318"/>
    <property type="project" value="GO_Central"/>
</dbReference>
<dbReference type="PROSITE" id="PS00107">
    <property type="entry name" value="PROTEIN_KINASE_ATP"/>
    <property type="match status" value="1"/>
</dbReference>
<dbReference type="InterPro" id="IPR001220">
    <property type="entry name" value="Legume_lectin_dom"/>
</dbReference>
<sequence length="714" mass="79353">MASFPLLKQCHVQILDFLTASKTPLLLQLPFLETFLLLLQLFFSVAASNQQSFTYNGFHNSNLNLEGASYIQPNGILTITNDSTRLIGHAYHPFPLQFKKNSLSSNNSRHSFSTTFVFTISPKYPDLGGHGLAFFLSPYKSLPNPSRYQYLGLPNFTLTTDGLPTRLLAVEFDIVQNDDVFDINDNHVGIDINSLISNVSAPAFYYGSGESEKSLMNLKNINGVQAWVEYSHGEKRINVTIAPFGVVKPRKPLLSLPVDISLIVDDLGYVGFSAATGLISANHEVYGWSFQLDGRANDLAHSELPRLKRTPNIVRSSGFVIGITITSFTLVFVVFMGAMHIWKRERNSETIEDWERECGARRFTYTELSAATNGFRERDMIGIGGFGRVYRGVLPSSGLDVAIKRLSGDSMQGEREFIAEVTSVGRLRHRNLIQLHGWCKRKGELLLVYDYVSNGSLDNLLFDNKDTVLPWETRYQILIGAAKGLLYLHEECEQRVVHRDVKASNILIDSDLNPKLGDFGLARTYVHGVNSSTTRIVGTLGYLAPELTRTGKATTSTDVFGFGAVMLEVACGRRPIEPEKCNRELVLVDWIRELHCRGTLLEAADPKLDVFEPEGMELVLKIGLLCSHPLPGYRPSMRRVVQFLLGEATLPELPPDVHLEHPSLVAEFSDGFVSSDPSSSQVTSSKSTSSFSSVDKESLESGIFIQMEGLRLNP</sequence>
<evidence type="ECO:0000256" key="16">
    <source>
        <dbReference type="ARBA" id="ARBA00047899"/>
    </source>
</evidence>
<evidence type="ECO:0000256" key="7">
    <source>
        <dbReference type="ARBA" id="ARBA00022679"/>
    </source>
</evidence>
<dbReference type="Pfam" id="PF00139">
    <property type="entry name" value="Lectin_legB"/>
    <property type="match status" value="1"/>
</dbReference>
<comment type="catalytic activity">
    <reaction evidence="17">
        <text>L-seryl-[protein] + ATP = O-phospho-L-seryl-[protein] + ADP + H(+)</text>
        <dbReference type="Rhea" id="RHEA:17989"/>
        <dbReference type="Rhea" id="RHEA-COMP:9863"/>
        <dbReference type="Rhea" id="RHEA-COMP:11604"/>
        <dbReference type="ChEBI" id="CHEBI:15378"/>
        <dbReference type="ChEBI" id="CHEBI:29999"/>
        <dbReference type="ChEBI" id="CHEBI:30616"/>
        <dbReference type="ChEBI" id="CHEBI:83421"/>
        <dbReference type="ChEBI" id="CHEBI:456216"/>
        <dbReference type="EC" id="2.7.11.1"/>
    </reaction>
</comment>
<keyword evidence="15 19" id="KW-0472">Membrane</keyword>
<proteinExistence type="inferred from homology"/>
<evidence type="ECO:0000256" key="13">
    <source>
        <dbReference type="ARBA" id="ARBA00022840"/>
    </source>
</evidence>
<organism evidence="21 22">
    <name type="scientific">Amborella trichopoda</name>
    <dbReference type="NCBI Taxonomy" id="13333"/>
    <lineage>
        <taxon>Eukaryota</taxon>
        <taxon>Viridiplantae</taxon>
        <taxon>Streptophyta</taxon>
        <taxon>Embryophyta</taxon>
        <taxon>Tracheophyta</taxon>
        <taxon>Spermatophyta</taxon>
        <taxon>Magnoliopsida</taxon>
        <taxon>Amborellales</taxon>
        <taxon>Amborellaceae</taxon>
        <taxon>Amborella</taxon>
    </lineage>
</organism>
<evidence type="ECO:0000313" key="21">
    <source>
        <dbReference type="EMBL" id="ERN03879.1"/>
    </source>
</evidence>
<dbReference type="PROSITE" id="PS50011">
    <property type="entry name" value="PROTEIN_KINASE_DOM"/>
    <property type="match status" value="1"/>
</dbReference>
<dbReference type="Pfam" id="PF00069">
    <property type="entry name" value="Pkinase"/>
    <property type="match status" value="1"/>
</dbReference>
<dbReference type="GO" id="GO:0002229">
    <property type="term" value="P:defense response to oomycetes"/>
    <property type="evidence" value="ECO:0000318"/>
    <property type="project" value="GO_Central"/>
</dbReference>